<keyword evidence="7 12" id="KW-0675">Receptor</keyword>
<evidence type="ECO:0000256" key="7">
    <source>
        <dbReference type="ARBA" id="ARBA00023170"/>
    </source>
</evidence>
<evidence type="ECO:0000259" key="11">
    <source>
        <dbReference type="PROSITE" id="PS50262"/>
    </source>
</evidence>
<dbReference type="GO" id="GO:0016020">
    <property type="term" value="C:membrane"/>
    <property type="evidence" value="ECO:0007669"/>
    <property type="project" value="UniProtKB-SubCell"/>
</dbReference>
<dbReference type="AlphaFoldDB" id="A0A087UPW7"/>
<dbReference type="EMBL" id="KK120931">
    <property type="protein sequence ID" value="KFM79406.1"/>
    <property type="molecule type" value="Genomic_DNA"/>
</dbReference>
<feature type="transmembrane region" description="Helical" evidence="10">
    <location>
        <begin position="246"/>
        <end position="268"/>
    </location>
</feature>
<evidence type="ECO:0000256" key="8">
    <source>
        <dbReference type="ARBA" id="ARBA00023224"/>
    </source>
</evidence>
<reference evidence="12 13" key="1">
    <citation type="submission" date="2013-11" db="EMBL/GenBank/DDBJ databases">
        <title>Genome sequencing of Stegodyphus mimosarum.</title>
        <authorList>
            <person name="Bechsgaard J."/>
        </authorList>
    </citation>
    <scope>NUCLEOTIDE SEQUENCE [LARGE SCALE GENOMIC DNA]</scope>
</reference>
<evidence type="ECO:0000256" key="3">
    <source>
        <dbReference type="ARBA" id="ARBA00022692"/>
    </source>
</evidence>
<evidence type="ECO:0000256" key="2">
    <source>
        <dbReference type="ARBA" id="ARBA00010663"/>
    </source>
</evidence>
<evidence type="ECO:0000313" key="13">
    <source>
        <dbReference type="Proteomes" id="UP000054359"/>
    </source>
</evidence>
<keyword evidence="6 10" id="KW-0472">Membrane</keyword>
<keyword evidence="3 10" id="KW-0812">Transmembrane</keyword>
<dbReference type="GO" id="GO:0007601">
    <property type="term" value="P:visual perception"/>
    <property type="evidence" value="ECO:0007669"/>
    <property type="project" value="UniProtKB-KW"/>
</dbReference>
<dbReference type="SUPFAM" id="SSF81321">
    <property type="entry name" value="Family A G protein-coupled receptor-like"/>
    <property type="match status" value="1"/>
</dbReference>
<keyword evidence="4 10" id="KW-1133">Transmembrane helix</keyword>
<dbReference type="STRING" id="407821.A0A087UPW7"/>
<evidence type="ECO:0000256" key="4">
    <source>
        <dbReference type="ARBA" id="ARBA00022989"/>
    </source>
</evidence>
<feature type="transmembrane region" description="Helical" evidence="10">
    <location>
        <begin position="103"/>
        <end position="122"/>
    </location>
</feature>
<dbReference type="OrthoDB" id="6378136at2759"/>
<evidence type="ECO:0000256" key="5">
    <source>
        <dbReference type="ARBA" id="ARBA00023040"/>
    </source>
</evidence>
<evidence type="ECO:0000256" key="1">
    <source>
        <dbReference type="ARBA" id="ARBA00004141"/>
    </source>
</evidence>
<feature type="transmembrane region" description="Helical" evidence="10">
    <location>
        <begin position="280"/>
        <end position="300"/>
    </location>
</feature>
<dbReference type="Pfam" id="PF00001">
    <property type="entry name" value="7tm_1"/>
    <property type="match status" value="1"/>
</dbReference>
<sequence>MMNSTTFVSLKSTNDIFLPFRVVLVVSACIASTMGNVVILVIFSASKREIKNKRSNRCRVIDIIIASIAIAALGRSLLLGPLQTACFTQGEWPFGDSMCQLQAYIEAMLRNAVIWYLSLLSIERYTKHIMPHEYLATFSPLTVNIILLGILLIVIVQVTAPLYGWGKYEYIHDTGLCGTATTSTFGCSYALYLFLSLTMPPLSVIMVNGVLLSYQMCKKSKAQETTKRSMSCGNSRILSSEKEIPSLVAFMVLFVVMSIPRCITDVVIMCSETYHLLSPFIFSIYFLDSLTSVLLPVLCFSMHP</sequence>
<dbReference type="InterPro" id="IPR000276">
    <property type="entry name" value="GPCR_Rhodpsn"/>
</dbReference>
<keyword evidence="5" id="KW-0297">G-protein coupled receptor</keyword>
<comment type="subcellular location">
    <subcellularLocation>
        <location evidence="1">Membrane</location>
        <topology evidence="1">Multi-pass membrane protein</topology>
    </subcellularLocation>
</comment>
<dbReference type="OMA" id="IMPHEYL"/>
<protein>
    <submittedName>
        <fullName evidence="12">Trace amine-associated receptor 6</fullName>
    </submittedName>
</protein>
<name>A0A087UPW7_STEMI</name>
<evidence type="ECO:0000313" key="12">
    <source>
        <dbReference type="EMBL" id="KFM79406.1"/>
    </source>
</evidence>
<evidence type="ECO:0000256" key="9">
    <source>
        <dbReference type="ARBA" id="ARBA00023305"/>
    </source>
</evidence>
<evidence type="ECO:0000256" key="6">
    <source>
        <dbReference type="ARBA" id="ARBA00023136"/>
    </source>
</evidence>
<feature type="non-terminal residue" evidence="12">
    <location>
        <position position="304"/>
    </location>
</feature>
<dbReference type="GO" id="GO:0004930">
    <property type="term" value="F:G protein-coupled receptor activity"/>
    <property type="evidence" value="ECO:0007669"/>
    <property type="project" value="UniProtKB-KW"/>
</dbReference>
<proteinExistence type="inferred from homology"/>
<feature type="transmembrane region" description="Helical" evidence="10">
    <location>
        <begin position="63"/>
        <end position="83"/>
    </location>
</feature>
<dbReference type="PANTHER" id="PTHR24240">
    <property type="entry name" value="OPSIN"/>
    <property type="match status" value="1"/>
</dbReference>
<comment type="similarity">
    <text evidence="2">Belongs to the G-protein coupled receptor 1 family.</text>
</comment>
<gene>
    <name evidence="12" type="ORF">X975_20182</name>
</gene>
<dbReference type="Proteomes" id="UP000054359">
    <property type="component" value="Unassembled WGS sequence"/>
</dbReference>
<dbReference type="CDD" id="cd00637">
    <property type="entry name" value="7tm_classA_rhodopsin-like"/>
    <property type="match status" value="1"/>
</dbReference>
<dbReference type="PROSITE" id="PS50262">
    <property type="entry name" value="G_PROTEIN_RECEP_F1_2"/>
    <property type="match status" value="1"/>
</dbReference>
<keyword evidence="9" id="KW-0716">Sensory transduction</keyword>
<feature type="transmembrane region" description="Helical" evidence="10">
    <location>
        <begin position="20"/>
        <end position="43"/>
    </location>
</feature>
<dbReference type="InterPro" id="IPR050125">
    <property type="entry name" value="GPCR_opsins"/>
</dbReference>
<dbReference type="InterPro" id="IPR017452">
    <property type="entry name" value="GPCR_Rhodpsn_7TM"/>
</dbReference>
<keyword evidence="13" id="KW-1185">Reference proteome</keyword>
<evidence type="ECO:0000256" key="10">
    <source>
        <dbReference type="SAM" id="Phobius"/>
    </source>
</evidence>
<keyword evidence="8" id="KW-0807">Transducer</keyword>
<organism evidence="12 13">
    <name type="scientific">Stegodyphus mimosarum</name>
    <name type="common">African social velvet spider</name>
    <dbReference type="NCBI Taxonomy" id="407821"/>
    <lineage>
        <taxon>Eukaryota</taxon>
        <taxon>Metazoa</taxon>
        <taxon>Ecdysozoa</taxon>
        <taxon>Arthropoda</taxon>
        <taxon>Chelicerata</taxon>
        <taxon>Arachnida</taxon>
        <taxon>Araneae</taxon>
        <taxon>Araneomorphae</taxon>
        <taxon>Entelegynae</taxon>
        <taxon>Eresoidea</taxon>
        <taxon>Eresidae</taxon>
        <taxon>Stegodyphus</taxon>
    </lineage>
</organism>
<feature type="transmembrane region" description="Helical" evidence="10">
    <location>
        <begin position="189"/>
        <end position="211"/>
    </location>
</feature>
<feature type="domain" description="G-protein coupled receptors family 1 profile" evidence="11">
    <location>
        <begin position="35"/>
        <end position="299"/>
    </location>
</feature>
<keyword evidence="9" id="KW-0844">Vision</keyword>
<accession>A0A087UPW7</accession>
<feature type="transmembrane region" description="Helical" evidence="10">
    <location>
        <begin position="134"/>
        <end position="160"/>
    </location>
</feature>
<dbReference type="Gene3D" id="1.20.1070.10">
    <property type="entry name" value="Rhodopsin 7-helix transmembrane proteins"/>
    <property type="match status" value="1"/>
</dbReference>